<evidence type="ECO:0000259" key="13">
    <source>
        <dbReference type="PROSITE" id="PS50011"/>
    </source>
</evidence>
<keyword evidence="7" id="KW-0677">Repeat</keyword>
<evidence type="ECO:0000256" key="3">
    <source>
        <dbReference type="ARBA" id="ARBA00021644"/>
    </source>
</evidence>
<name>A0ABP1P4M9_XYLVO</name>
<dbReference type="InterPro" id="IPR000719">
    <property type="entry name" value="Prot_kinase_dom"/>
</dbReference>
<dbReference type="InterPro" id="IPR007330">
    <property type="entry name" value="MIT_dom"/>
</dbReference>
<dbReference type="SMART" id="SM00745">
    <property type="entry name" value="MIT"/>
    <property type="match status" value="1"/>
</dbReference>
<dbReference type="InterPro" id="IPR036181">
    <property type="entry name" value="MIT_dom_sf"/>
</dbReference>
<dbReference type="Proteomes" id="UP001642520">
    <property type="component" value="Unassembled WGS sequence"/>
</dbReference>
<dbReference type="SUPFAM" id="SSF56112">
    <property type="entry name" value="Protein kinase-like (PK-like)"/>
    <property type="match status" value="1"/>
</dbReference>
<sequence length="505" mass="57909">MSLPSVSDYSLLEKIGSGSYATVYKAFKKRDVSRNVCADLRSGQKKMVALMLERTDGCREVVAIKCVDKSSLSKSAIDNLVTEIYLLKILRHEHIVEMKDFFWDEGHIYIAMEYCDGGDLSSFIKKRHKLPEQICRRFLQQLALALKYLRNNNVSHMDLKPQNLLLTRWPQLTLKVGDFGFAQYLSNTEHKFAIRGSPLYMAPEILLKRKYDARVDLWSVGVIMYECLFGKAPYSSSSFQELAEKIKDSRPIELPKGSHVSPECKDLLLSLLKHNPDERITFDEFFAHDFLDLVHAPTKENYEKAAKLVQRAVKMDMEKNSKEAFHLYCEALRYFIPIVTSETDLKRKESLRSRINDYIKRAEILKASCIDNSNDERVQIKDKGSSSAIHRISSPNDRSSFIYHDLRTLSKSTTGMADALEIGEIAELYLAEGNYALALEKFQSCLGILVPMLGKEPPGRRRDLLHKQIQFWMKEAESTKGLLATKEIEENGQRVTDTFEQCVMQ</sequence>
<dbReference type="Gene3D" id="3.30.200.20">
    <property type="entry name" value="Phosphorylase Kinase, domain 1"/>
    <property type="match status" value="1"/>
</dbReference>
<dbReference type="SMART" id="SM00220">
    <property type="entry name" value="S_TKc"/>
    <property type="match status" value="1"/>
</dbReference>
<evidence type="ECO:0000256" key="2">
    <source>
        <dbReference type="ARBA" id="ARBA00012513"/>
    </source>
</evidence>
<comment type="subcellular location">
    <subcellularLocation>
        <location evidence="1">Cytoplasm</location>
    </subcellularLocation>
</comment>
<dbReference type="PANTHER" id="PTHR24348">
    <property type="entry name" value="SERINE/THREONINE-PROTEIN KINASE UNC-51-RELATED"/>
    <property type="match status" value="1"/>
</dbReference>
<dbReference type="Gene3D" id="1.20.58.80">
    <property type="entry name" value="Phosphotransferase system, lactose/cellobiose-type IIA subunit"/>
    <property type="match status" value="2"/>
</dbReference>
<dbReference type="PROSITE" id="PS00108">
    <property type="entry name" value="PROTEIN_KINASE_ST"/>
    <property type="match status" value="1"/>
</dbReference>
<comment type="catalytic activity">
    <reaction evidence="11">
        <text>L-threonyl-[protein] + ATP = O-phospho-L-threonyl-[protein] + ADP + H(+)</text>
        <dbReference type="Rhea" id="RHEA:46608"/>
        <dbReference type="Rhea" id="RHEA-COMP:11060"/>
        <dbReference type="Rhea" id="RHEA-COMP:11605"/>
        <dbReference type="ChEBI" id="CHEBI:15378"/>
        <dbReference type="ChEBI" id="CHEBI:30013"/>
        <dbReference type="ChEBI" id="CHEBI:30616"/>
        <dbReference type="ChEBI" id="CHEBI:61977"/>
        <dbReference type="ChEBI" id="CHEBI:456216"/>
        <dbReference type="EC" id="2.7.11.1"/>
    </reaction>
</comment>
<reference evidence="14 15" key="1">
    <citation type="submission" date="2024-08" db="EMBL/GenBank/DDBJ databases">
        <authorList>
            <person name="Will J Nash"/>
            <person name="Angela Man"/>
            <person name="Seanna McTaggart"/>
            <person name="Kendall Baker"/>
            <person name="Tom Barker"/>
            <person name="Leah Catchpole"/>
            <person name="Alex Durrant"/>
            <person name="Karim Gharbi"/>
            <person name="Naomi Irish"/>
            <person name="Gemy Kaithakottil"/>
            <person name="Debby Ku"/>
            <person name="Aaliyah Providence"/>
            <person name="Felix Shaw"/>
            <person name="David Swarbreck"/>
            <person name="Chris Watkins"/>
            <person name="Ann M. McCartney"/>
            <person name="Giulio Formenti"/>
            <person name="Alice Mouton"/>
            <person name="Noel Vella"/>
            <person name="Bjorn M von Reumont"/>
            <person name="Adriana Vella"/>
            <person name="Wilfried Haerty"/>
        </authorList>
    </citation>
    <scope>NUCLEOTIDE SEQUENCE [LARGE SCALE GENOMIC DNA]</scope>
</reference>
<dbReference type="SUPFAM" id="SSF116846">
    <property type="entry name" value="MIT domain"/>
    <property type="match status" value="2"/>
</dbReference>
<gene>
    <name evidence="14" type="ORF">XYLVIOL_LOCUS8727</name>
</gene>
<dbReference type="Gene3D" id="1.10.510.10">
    <property type="entry name" value="Transferase(Phosphotransferase) domain 1"/>
    <property type="match status" value="1"/>
</dbReference>
<protein>
    <recommendedName>
        <fullName evidence="3">Serine/threonine-protein kinase ULK3</fullName>
        <ecNumber evidence="2">2.7.11.1</ecNumber>
    </recommendedName>
    <alternativeName>
        <fullName evidence="10">Unc-51-like kinase 3</fullName>
    </alternativeName>
</protein>
<evidence type="ECO:0000256" key="5">
    <source>
        <dbReference type="ARBA" id="ARBA00022527"/>
    </source>
</evidence>
<keyword evidence="6" id="KW-0808">Transferase</keyword>
<keyword evidence="8" id="KW-0418">Kinase</keyword>
<comment type="catalytic activity">
    <reaction evidence="12">
        <text>L-seryl-[protein] + ATP = O-phospho-L-seryl-[protein] + ADP + H(+)</text>
        <dbReference type="Rhea" id="RHEA:17989"/>
        <dbReference type="Rhea" id="RHEA-COMP:9863"/>
        <dbReference type="Rhea" id="RHEA-COMP:11604"/>
        <dbReference type="ChEBI" id="CHEBI:15378"/>
        <dbReference type="ChEBI" id="CHEBI:29999"/>
        <dbReference type="ChEBI" id="CHEBI:30616"/>
        <dbReference type="ChEBI" id="CHEBI:83421"/>
        <dbReference type="ChEBI" id="CHEBI:456216"/>
        <dbReference type="EC" id="2.7.11.1"/>
    </reaction>
</comment>
<keyword evidence="9" id="KW-0072">Autophagy</keyword>
<dbReference type="CDD" id="cd14121">
    <property type="entry name" value="STKc_ULK3"/>
    <property type="match status" value="1"/>
</dbReference>
<evidence type="ECO:0000256" key="9">
    <source>
        <dbReference type="ARBA" id="ARBA00023006"/>
    </source>
</evidence>
<accession>A0ABP1P4M9</accession>
<organism evidence="14 15">
    <name type="scientific">Xylocopa violacea</name>
    <name type="common">Violet carpenter bee</name>
    <name type="synonym">Apis violacea</name>
    <dbReference type="NCBI Taxonomy" id="135666"/>
    <lineage>
        <taxon>Eukaryota</taxon>
        <taxon>Metazoa</taxon>
        <taxon>Ecdysozoa</taxon>
        <taxon>Arthropoda</taxon>
        <taxon>Hexapoda</taxon>
        <taxon>Insecta</taxon>
        <taxon>Pterygota</taxon>
        <taxon>Neoptera</taxon>
        <taxon>Endopterygota</taxon>
        <taxon>Hymenoptera</taxon>
        <taxon>Apocrita</taxon>
        <taxon>Aculeata</taxon>
        <taxon>Apoidea</taxon>
        <taxon>Anthophila</taxon>
        <taxon>Apidae</taxon>
        <taxon>Xylocopa</taxon>
        <taxon>Xylocopa</taxon>
    </lineage>
</organism>
<evidence type="ECO:0000256" key="10">
    <source>
        <dbReference type="ARBA" id="ARBA00032242"/>
    </source>
</evidence>
<evidence type="ECO:0000256" key="4">
    <source>
        <dbReference type="ARBA" id="ARBA00022490"/>
    </source>
</evidence>
<keyword evidence="5" id="KW-0723">Serine/threonine-protein kinase</keyword>
<dbReference type="InterPro" id="IPR008271">
    <property type="entry name" value="Ser/Thr_kinase_AS"/>
</dbReference>
<keyword evidence="4" id="KW-0963">Cytoplasm</keyword>
<comment type="caution">
    <text evidence="14">The sequence shown here is derived from an EMBL/GenBank/DDBJ whole genome shotgun (WGS) entry which is preliminary data.</text>
</comment>
<dbReference type="PANTHER" id="PTHR24348:SF65">
    <property type="entry name" value="SERINE_THREONINE-PROTEIN KINASE ULK3"/>
    <property type="match status" value="1"/>
</dbReference>
<evidence type="ECO:0000256" key="8">
    <source>
        <dbReference type="ARBA" id="ARBA00022777"/>
    </source>
</evidence>
<proteinExistence type="predicted"/>
<evidence type="ECO:0000256" key="7">
    <source>
        <dbReference type="ARBA" id="ARBA00022737"/>
    </source>
</evidence>
<evidence type="ECO:0000256" key="1">
    <source>
        <dbReference type="ARBA" id="ARBA00004496"/>
    </source>
</evidence>
<evidence type="ECO:0000256" key="12">
    <source>
        <dbReference type="ARBA" id="ARBA00048679"/>
    </source>
</evidence>
<dbReference type="Pfam" id="PF00069">
    <property type="entry name" value="Pkinase"/>
    <property type="match status" value="1"/>
</dbReference>
<dbReference type="PROSITE" id="PS50011">
    <property type="entry name" value="PROTEIN_KINASE_DOM"/>
    <property type="match status" value="1"/>
</dbReference>
<dbReference type="EMBL" id="CAXAJV020001299">
    <property type="protein sequence ID" value="CAL7948220.1"/>
    <property type="molecule type" value="Genomic_DNA"/>
</dbReference>
<evidence type="ECO:0000256" key="6">
    <source>
        <dbReference type="ARBA" id="ARBA00022679"/>
    </source>
</evidence>
<dbReference type="Pfam" id="PF04212">
    <property type="entry name" value="MIT"/>
    <property type="match status" value="2"/>
</dbReference>
<evidence type="ECO:0000313" key="14">
    <source>
        <dbReference type="EMBL" id="CAL7948220.1"/>
    </source>
</evidence>
<evidence type="ECO:0000313" key="15">
    <source>
        <dbReference type="Proteomes" id="UP001642520"/>
    </source>
</evidence>
<feature type="domain" description="Protein kinase" evidence="13">
    <location>
        <begin position="9"/>
        <end position="291"/>
    </location>
</feature>
<dbReference type="InterPro" id="IPR011009">
    <property type="entry name" value="Kinase-like_dom_sf"/>
</dbReference>
<keyword evidence="15" id="KW-1185">Reference proteome</keyword>
<dbReference type="EC" id="2.7.11.1" evidence="2"/>
<dbReference type="InterPro" id="IPR045269">
    <property type="entry name" value="Atg1-like"/>
</dbReference>
<evidence type="ECO:0000256" key="11">
    <source>
        <dbReference type="ARBA" id="ARBA00047899"/>
    </source>
</evidence>